<accession>A0A840Q3E5</accession>
<proteinExistence type="predicted"/>
<dbReference type="RefSeq" id="WP_184726429.1">
    <property type="nucleotide sequence ID" value="NZ_JACHIW010000001.1"/>
</dbReference>
<dbReference type="AlphaFoldDB" id="A0A840Q3E5"/>
<evidence type="ECO:0000313" key="1">
    <source>
        <dbReference type="EMBL" id="MBB5155016.1"/>
    </source>
</evidence>
<organism evidence="1 2">
    <name type="scientific">Saccharopolyspora phatthalungensis</name>
    <dbReference type="NCBI Taxonomy" id="664693"/>
    <lineage>
        <taxon>Bacteria</taxon>
        <taxon>Bacillati</taxon>
        <taxon>Actinomycetota</taxon>
        <taxon>Actinomycetes</taxon>
        <taxon>Pseudonocardiales</taxon>
        <taxon>Pseudonocardiaceae</taxon>
        <taxon>Saccharopolyspora</taxon>
    </lineage>
</organism>
<dbReference type="Proteomes" id="UP000584374">
    <property type="component" value="Unassembled WGS sequence"/>
</dbReference>
<dbReference type="EMBL" id="JACHIW010000001">
    <property type="protein sequence ID" value="MBB5155016.1"/>
    <property type="molecule type" value="Genomic_DNA"/>
</dbReference>
<comment type="caution">
    <text evidence="1">The sequence shown here is derived from an EMBL/GenBank/DDBJ whole genome shotgun (WGS) entry which is preliminary data.</text>
</comment>
<sequence>MTSLNARAYRALFQSALRTADADTTKPHPHSLFTPRGHRLALDPDVTVVKGGRGVGKTVWFQALQDPALRAVAADEYRLPVLTRIESHTKLDMPDIYRVAFGLGRKGGVPRMRSS</sequence>
<gene>
    <name evidence="1" type="ORF">BJ970_002550</name>
</gene>
<reference evidence="1 2" key="1">
    <citation type="submission" date="2020-08" db="EMBL/GenBank/DDBJ databases">
        <title>Sequencing the genomes of 1000 actinobacteria strains.</title>
        <authorList>
            <person name="Klenk H.-P."/>
        </authorList>
    </citation>
    <scope>NUCLEOTIDE SEQUENCE [LARGE SCALE GENOMIC DNA]</scope>
    <source>
        <strain evidence="1 2">DSM 45584</strain>
    </source>
</reference>
<protein>
    <submittedName>
        <fullName evidence="1">Uncharacterized protein</fullName>
    </submittedName>
</protein>
<keyword evidence="2" id="KW-1185">Reference proteome</keyword>
<evidence type="ECO:0000313" key="2">
    <source>
        <dbReference type="Proteomes" id="UP000584374"/>
    </source>
</evidence>
<name>A0A840Q3E5_9PSEU</name>